<reference evidence="2 3" key="1">
    <citation type="submission" date="2018-06" db="EMBL/GenBank/DDBJ databases">
        <title>Natronomonas sp. F16-60 a new haloarchaeon isolated from a solar saltern of Isla Cristina, Huelva, Spain.</title>
        <authorList>
            <person name="Duran-Viseras A."/>
            <person name="Sanchez-Porro C."/>
            <person name="Ventosa A."/>
        </authorList>
    </citation>
    <scope>NUCLEOTIDE SEQUENCE [LARGE SCALE GENOMIC DNA]</scope>
    <source>
        <strain evidence="2 3">F16-60</strain>
    </source>
</reference>
<dbReference type="Proteomes" id="UP000319894">
    <property type="component" value="Unassembled WGS sequence"/>
</dbReference>
<name>A0A554NAA4_9EURY</name>
<evidence type="ECO:0000256" key="1">
    <source>
        <dbReference type="SAM" id="MobiDB-lite"/>
    </source>
</evidence>
<comment type="caution">
    <text evidence="2">The sequence shown here is derived from an EMBL/GenBank/DDBJ whole genome shotgun (WGS) entry which is preliminary data.</text>
</comment>
<proteinExistence type="predicted"/>
<sequence length="62" mass="6752">MSPAFRGVYVSVPGFRWATIGAGPATDARLGTVVTDVRKLSQPGHSNRQPTDWRVQTLDVAR</sequence>
<organism evidence="2 3">
    <name type="scientific">Haloglomus irregulare</name>
    <dbReference type="NCBI Taxonomy" id="2234134"/>
    <lineage>
        <taxon>Archaea</taxon>
        <taxon>Methanobacteriati</taxon>
        <taxon>Methanobacteriota</taxon>
        <taxon>Stenosarchaea group</taxon>
        <taxon>Halobacteria</taxon>
        <taxon>Halobacteriales</taxon>
        <taxon>Natronomonadaceae</taxon>
        <taxon>Haloglomus</taxon>
    </lineage>
</organism>
<accession>A0A554NAA4</accession>
<evidence type="ECO:0000313" key="2">
    <source>
        <dbReference type="EMBL" id="TSD14334.1"/>
    </source>
</evidence>
<keyword evidence="3" id="KW-1185">Reference proteome</keyword>
<dbReference type="InParanoid" id="A0A554NAA4"/>
<protein>
    <submittedName>
        <fullName evidence="2">Uncharacterized protein</fullName>
    </submittedName>
</protein>
<dbReference type="AlphaFoldDB" id="A0A554NAA4"/>
<gene>
    <name evidence="2" type="ORF">DP107_08790</name>
</gene>
<evidence type="ECO:0000313" key="3">
    <source>
        <dbReference type="Proteomes" id="UP000319894"/>
    </source>
</evidence>
<feature type="region of interest" description="Disordered" evidence="1">
    <location>
        <begin position="41"/>
        <end position="62"/>
    </location>
</feature>
<dbReference type="EMBL" id="QMDX01000004">
    <property type="protein sequence ID" value="TSD14334.1"/>
    <property type="molecule type" value="Genomic_DNA"/>
</dbReference>